<name>A0A0G0SCR8_9BACT</name>
<dbReference type="PATRIC" id="fig|1618642.3.peg.603"/>
<dbReference type="CDD" id="cd01080">
    <property type="entry name" value="NAD_bind_m-THF_DH_Cyclohyd"/>
    <property type="match status" value="1"/>
</dbReference>
<dbReference type="PRINTS" id="PR00085">
    <property type="entry name" value="THFDHDRGNASE"/>
</dbReference>
<evidence type="ECO:0000256" key="9">
    <source>
        <dbReference type="ARBA" id="ARBA00023167"/>
    </source>
</evidence>
<evidence type="ECO:0000256" key="1">
    <source>
        <dbReference type="ARBA" id="ARBA00004777"/>
    </source>
</evidence>
<evidence type="ECO:0000256" key="5">
    <source>
        <dbReference type="ARBA" id="ARBA00022801"/>
    </source>
</evidence>
<comment type="similarity">
    <text evidence="11">Belongs to the tetrahydrofolate dehydrogenase/cyclohydrolase family.</text>
</comment>
<evidence type="ECO:0000256" key="7">
    <source>
        <dbReference type="ARBA" id="ARBA00023002"/>
    </source>
</evidence>
<evidence type="ECO:0000259" key="12">
    <source>
        <dbReference type="Pfam" id="PF00763"/>
    </source>
</evidence>
<evidence type="ECO:0000313" key="15">
    <source>
        <dbReference type="Proteomes" id="UP000034137"/>
    </source>
</evidence>
<dbReference type="InterPro" id="IPR020631">
    <property type="entry name" value="THF_DH/CycHdrlase_NAD-bd_dom"/>
</dbReference>
<keyword evidence="3 11" id="KW-0554">One-carbon metabolism</keyword>
<gene>
    <name evidence="11" type="primary">folD</name>
    <name evidence="14" type="ORF">UT64_C0030G0004</name>
</gene>
<evidence type="ECO:0000256" key="4">
    <source>
        <dbReference type="ARBA" id="ARBA00022755"/>
    </source>
</evidence>
<comment type="function">
    <text evidence="11">Catalyzes the oxidation of 5,10-methylenetetrahydrofolate to 5,10-methenyltetrahydrofolate and then the hydrolysis of 5,10-methenyltetrahydrofolate to 10-formyltetrahydrofolate.</text>
</comment>
<keyword evidence="5 11" id="KW-0378">Hydrolase</keyword>
<dbReference type="PANTHER" id="PTHR48099">
    <property type="entry name" value="C-1-TETRAHYDROFOLATE SYNTHASE, CYTOPLASMIC-RELATED"/>
    <property type="match status" value="1"/>
</dbReference>
<evidence type="ECO:0000259" key="13">
    <source>
        <dbReference type="Pfam" id="PF02882"/>
    </source>
</evidence>
<dbReference type="HAMAP" id="MF_01576">
    <property type="entry name" value="THF_DHG_CYH"/>
    <property type="match status" value="1"/>
</dbReference>
<comment type="subunit">
    <text evidence="2 11">Homodimer.</text>
</comment>
<dbReference type="Pfam" id="PF02882">
    <property type="entry name" value="THF_DHG_CYH_C"/>
    <property type="match status" value="1"/>
</dbReference>
<evidence type="ECO:0000256" key="6">
    <source>
        <dbReference type="ARBA" id="ARBA00022857"/>
    </source>
</evidence>
<dbReference type="Gene3D" id="3.40.50.10860">
    <property type="entry name" value="Leucine Dehydrogenase, chain A, domain 1"/>
    <property type="match status" value="1"/>
</dbReference>
<accession>A0A0G0SCR8</accession>
<reference evidence="14 15" key="1">
    <citation type="journal article" date="2015" name="Nature">
        <title>rRNA introns, odd ribosomes, and small enigmatic genomes across a large radiation of phyla.</title>
        <authorList>
            <person name="Brown C.T."/>
            <person name="Hug L.A."/>
            <person name="Thomas B.C."/>
            <person name="Sharon I."/>
            <person name="Castelle C.J."/>
            <person name="Singh A."/>
            <person name="Wilkins M.J."/>
            <person name="Williams K.H."/>
            <person name="Banfield J.F."/>
        </authorList>
    </citation>
    <scope>NUCLEOTIDE SEQUENCE [LARGE SCALE GENOMIC DNA]</scope>
</reference>
<protein>
    <recommendedName>
        <fullName evidence="11">Bifunctional protein FolD</fullName>
    </recommendedName>
    <domain>
        <recommendedName>
            <fullName evidence="11">Methylenetetrahydrofolate dehydrogenase</fullName>
            <ecNumber evidence="11">1.5.1.5</ecNumber>
        </recommendedName>
    </domain>
    <domain>
        <recommendedName>
            <fullName evidence="11">Methenyltetrahydrofolate cyclohydrolase</fullName>
            <ecNumber evidence="11">3.5.4.9</ecNumber>
        </recommendedName>
    </domain>
</protein>
<dbReference type="GO" id="GO:0005829">
    <property type="term" value="C:cytosol"/>
    <property type="evidence" value="ECO:0007669"/>
    <property type="project" value="TreeGrafter"/>
</dbReference>
<dbReference type="EC" id="1.5.1.5" evidence="11"/>
<dbReference type="SUPFAM" id="SSF53223">
    <property type="entry name" value="Aminoacid dehydrogenase-like, N-terminal domain"/>
    <property type="match status" value="1"/>
</dbReference>
<comment type="caution">
    <text evidence="11">Lacks conserved residue(s) required for the propagation of feature annotation.</text>
</comment>
<dbReference type="FunFam" id="3.40.50.10860:FF:000005">
    <property type="entry name" value="C-1-tetrahydrofolate synthase, cytoplasmic, putative"/>
    <property type="match status" value="1"/>
</dbReference>
<dbReference type="Proteomes" id="UP000034137">
    <property type="component" value="Unassembled WGS sequence"/>
</dbReference>
<evidence type="ECO:0000256" key="2">
    <source>
        <dbReference type="ARBA" id="ARBA00011738"/>
    </source>
</evidence>
<dbReference type="GO" id="GO:0004477">
    <property type="term" value="F:methenyltetrahydrofolate cyclohydrolase activity"/>
    <property type="evidence" value="ECO:0007669"/>
    <property type="project" value="UniProtKB-UniRule"/>
</dbReference>
<keyword evidence="8 11" id="KW-0368">Histidine biosynthesis</keyword>
<evidence type="ECO:0000256" key="3">
    <source>
        <dbReference type="ARBA" id="ARBA00022563"/>
    </source>
</evidence>
<comment type="pathway">
    <text evidence="1 11">One-carbon metabolism; tetrahydrofolate interconversion.</text>
</comment>
<keyword evidence="11" id="KW-0028">Amino-acid biosynthesis</keyword>
<dbReference type="GO" id="GO:0000105">
    <property type="term" value="P:L-histidine biosynthetic process"/>
    <property type="evidence" value="ECO:0007669"/>
    <property type="project" value="UniProtKB-KW"/>
</dbReference>
<keyword evidence="7 11" id="KW-0560">Oxidoreductase</keyword>
<comment type="catalytic activity">
    <reaction evidence="11">
        <text>(6R)-5,10-methylene-5,6,7,8-tetrahydrofolate + NADP(+) = (6R)-5,10-methenyltetrahydrofolate + NADPH</text>
        <dbReference type="Rhea" id="RHEA:22812"/>
        <dbReference type="ChEBI" id="CHEBI:15636"/>
        <dbReference type="ChEBI" id="CHEBI:57455"/>
        <dbReference type="ChEBI" id="CHEBI:57783"/>
        <dbReference type="ChEBI" id="CHEBI:58349"/>
        <dbReference type="EC" id="1.5.1.5"/>
    </reaction>
</comment>
<comment type="catalytic activity">
    <reaction evidence="11">
        <text>(6R)-5,10-methenyltetrahydrofolate + H2O = (6R)-10-formyltetrahydrofolate + H(+)</text>
        <dbReference type="Rhea" id="RHEA:23700"/>
        <dbReference type="ChEBI" id="CHEBI:15377"/>
        <dbReference type="ChEBI" id="CHEBI:15378"/>
        <dbReference type="ChEBI" id="CHEBI:57455"/>
        <dbReference type="ChEBI" id="CHEBI:195366"/>
        <dbReference type="EC" id="3.5.4.9"/>
    </reaction>
</comment>
<dbReference type="UniPathway" id="UPA00193"/>
<organism evidence="14 15">
    <name type="scientific">Candidatus Falkowbacteria bacterium GW2011_GWF2_39_8</name>
    <dbReference type="NCBI Taxonomy" id="1618642"/>
    <lineage>
        <taxon>Bacteria</taxon>
        <taxon>Candidatus Falkowiibacteriota</taxon>
    </lineage>
</organism>
<keyword evidence="6 11" id="KW-0521">NADP</keyword>
<keyword evidence="4 11" id="KW-0658">Purine biosynthesis</keyword>
<dbReference type="InterPro" id="IPR046346">
    <property type="entry name" value="Aminoacid_DH-like_N_sf"/>
</dbReference>
<dbReference type="GO" id="GO:0009086">
    <property type="term" value="P:methionine biosynthetic process"/>
    <property type="evidence" value="ECO:0007669"/>
    <property type="project" value="UniProtKB-KW"/>
</dbReference>
<dbReference type="AlphaFoldDB" id="A0A0G0SCR8"/>
<dbReference type="Gene3D" id="3.40.50.720">
    <property type="entry name" value="NAD(P)-binding Rossmann-like Domain"/>
    <property type="match status" value="1"/>
</dbReference>
<feature type="domain" description="Tetrahydrofolate dehydrogenase/cyclohydrolase catalytic" evidence="12">
    <location>
        <begin position="4"/>
        <end position="116"/>
    </location>
</feature>
<feature type="binding site" evidence="11">
    <location>
        <position position="228"/>
    </location>
    <ligand>
        <name>NADP(+)</name>
        <dbReference type="ChEBI" id="CHEBI:58349"/>
    </ligand>
</feature>
<proteinExistence type="inferred from homology"/>
<keyword evidence="9 11" id="KW-0486">Methionine biosynthesis</keyword>
<dbReference type="GO" id="GO:0035999">
    <property type="term" value="P:tetrahydrofolate interconversion"/>
    <property type="evidence" value="ECO:0007669"/>
    <property type="project" value="UniProtKB-UniRule"/>
</dbReference>
<dbReference type="GO" id="GO:0006164">
    <property type="term" value="P:purine nucleotide biosynthetic process"/>
    <property type="evidence" value="ECO:0007669"/>
    <property type="project" value="UniProtKB-KW"/>
</dbReference>
<feature type="domain" description="Tetrahydrofolate dehydrogenase/cyclohydrolase NAD(P)-binding" evidence="13">
    <location>
        <begin position="142"/>
        <end position="278"/>
    </location>
</feature>
<evidence type="ECO:0000313" key="14">
    <source>
        <dbReference type="EMBL" id="KKR32540.1"/>
    </source>
</evidence>
<dbReference type="InterPro" id="IPR000672">
    <property type="entry name" value="THF_DH/CycHdrlase"/>
</dbReference>
<evidence type="ECO:0000256" key="10">
    <source>
        <dbReference type="ARBA" id="ARBA00023268"/>
    </source>
</evidence>
<dbReference type="InterPro" id="IPR036291">
    <property type="entry name" value="NAD(P)-bd_dom_sf"/>
</dbReference>
<comment type="caution">
    <text evidence="14">The sequence shown here is derived from an EMBL/GenBank/DDBJ whole genome shotgun (WGS) entry which is preliminary data.</text>
</comment>
<dbReference type="Pfam" id="PF00763">
    <property type="entry name" value="THF_DHG_CYH"/>
    <property type="match status" value="1"/>
</dbReference>
<dbReference type="SUPFAM" id="SSF51735">
    <property type="entry name" value="NAD(P)-binding Rossmann-fold domains"/>
    <property type="match status" value="1"/>
</dbReference>
<evidence type="ECO:0000256" key="8">
    <source>
        <dbReference type="ARBA" id="ARBA00023102"/>
    </source>
</evidence>
<dbReference type="EMBL" id="LBXO01000030">
    <property type="protein sequence ID" value="KKR32540.1"/>
    <property type="molecule type" value="Genomic_DNA"/>
</dbReference>
<dbReference type="PANTHER" id="PTHR48099:SF5">
    <property type="entry name" value="C-1-TETRAHYDROFOLATE SYNTHASE, CYTOPLASMIC"/>
    <property type="match status" value="1"/>
</dbReference>
<sequence length="280" mass="30945">MQLIDGKKIAERIKDEVAHEVFELEEARPNLAIILVGEREDSKIYVSLKEKQAKSVGIDTHLYKCDADIKEEALLAMVDFLNEDEMIDAILIQLPLPDGIDTDRVIARMKPEKDVDGFHPENLKKLLSSCDYEIEPPLIGVILAILEDINFSISDKKVVALVNWKVLGDVVKHVLECRGARVEIVHADDSDLKRKTQQADVLIVAIGKEKFVTAEMLKQDAVVIDVGINQCADGSICGDVNEADVSEKAGYLTPVPGGVGPLTIATAFKNTVYLCKKRKK</sequence>
<dbReference type="EC" id="3.5.4.9" evidence="11"/>
<dbReference type="GO" id="GO:0004488">
    <property type="term" value="F:methylenetetrahydrofolate dehydrogenase (NADP+) activity"/>
    <property type="evidence" value="ECO:0007669"/>
    <property type="project" value="UniProtKB-UniRule"/>
</dbReference>
<evidence type="ECO:0000256" key="11">
    <source>
        <dbReference type="HAMAP-Rule" id="MF_01576"/>
    </source>
</evidence>
<keyword evidence="10 11" id="KW-0511">Multifunctional enzyme</keyword>
<dbReference type="InterPro" id="IPR020630">
    <property type="entry name" value="THF_DH/CycHdrlase_cat_dom"/>
</dbReference>